<dbReference type="Pfam" id="PF04037">
    <property type="entry name" value="DUF382"/>
    <property type="match status" value="1"/>
</dbReference>
<dbReference type="SMART" id="SM00581">
    <property type="entry name" value="PSP"/>
    <property type="match status" value="1"/>
</dbReference>
<dbReference type="Proteomes" id="UP001497600">
    <property type="component" value="Chromosome F"/>
</dbReference>
<evidence type="ECO:0000256" key="1">
    <source>
        <dbReference type="SAM" id="MobiDB-lite"/>
    </source>
</evidence>
<dbReference type="InterPro" id="IPR007180">
    <property type="entry name" value="DUF382"/>
</dbReference>
<feature type="compositionally biased region" description="Polar residues" evidence="1">
    <location>
        <begin position="470"/>
        <end position="489"/>
    </location>
</feature>
<name>A0ABP0EFY1_9ASCO</name>
<evidence type="ECO:0000313" key="4">
    <source>
        <dbReference type="Proteomes" id="UP001497600"/>
    </source>
</evidence>
<gene>
    <name evidence="3" type="primary">CUS1</name>
    <name evidence="3" type="ORF">CAAN4_F03994</name>
</gene>
<dbReference type="PANTHER" id="PTHR12785:SF6">
    <property type="entry name" value="SPLICING FACTOR 3B SUBUNIT 2"/>
    <property type="match status" value="1"/>
</dbReference>
<evidence type="ECO:0000259" key="2">
    <source>
        <dbReference type="SMART" id="SM00581"/>
    </source>
</evidence>
<dbReference type="EMBL" id="OZ004258">
    <property type="protein sequence ID" value="CAK7911777.1"/>
    <property type="molecule type" value="Genomic_DNA"/>
</dbReference>
<feature type="region of interest" description="Disordered" evidence="1">
    <location>
        <begin position="86"/>
        <end position="145"/>
    </location>
</feature>
<feature type="compositionally biased region" description="Low complexity" evidence="1">
    <location>
        <begin position="106"/>
        <end position="118"/>
    </location>
</feature>
<organism evidence="3 4">
    <name type="scientific">[Candida] anglica</name>
    <dbReference type="NCBI Taxonomy" id="148631"/>
    <lineage>
        <taxon>Eukaryota</taxon>
        <taxon>Fungi</taxon>
        <taxon>Dikarya</taxon>
        <taxon>Ascomycota</taxon>
        <taxon>Saccharomycotina</taxon>
        <taxon>Pichiomycetes</taxon>
        <taxon>Debaryomycetaceae</taxon>
        <taxon>Kurtzmaniella</taxon>
    </lineage>
</organism>
<dbReference type="Pfam" id="PF04046">
    <property type="entry name" value="PSP"/>
    <property type="match status" value="1"/>
</dbReference>
<dbReference type="PANTHER" id="PTHR12785">
    <property type="entry name" value="SPLICING FACTOR 3B"/>
    <property type="match status" value="1"/>
</dbReference>
<accession>A0ABP0EFY1</accession>
<feature type="compositionally biased region" description="Acidic residues" evidence="1">
    <location>
        <begin position="363"/>
        <end position="403"/>
    </location>
</feature>
<sequence length="489" mass="55511">MSKVKKSKNQLRRERAKAKKAEGETGEESNINETNSIKDEKEQVVEETSKTVEEPKITSIDDMMVDLKDPLFAEFQNVFQKFESNGTEETKDFDMEQNEVNEINGNSNNNDTSSSTSSDESDEDSEPELTKRQLRKQNKIPLATLKSNTKRPQVVEWYDVDAQDPYLLVALKSQPNSVPVPSHWTNKREYLAGRKGVERLPFQLPKFIADTGIQDMRNVGNGDDQSLKQSQRDRVAPKMGKLDIDYQRLHDAFFKFQTKPRLFGFGDTYYEGREATDEYSDEVLNIKPGVLSKQLRSALGIPENDKSPPPWIAIMAKVGKPPSYKQLYIPGLDMEYSNTGYSFTKSTKHSDKPVHWGAMTSDVESEEEEEEEEEDEVEEEEGEEEVEEEEEEVNVVSEDEVPIEQDASKISINEFGGHKTTSKTATTTQGSRPLYQIIEEQKANGGSLTDIKYNISSDNKKRSAEEVIEQESTTTTQKSGSQPTKKFKF</sequence>
<feature type="compositionally biased region" description="Basic and acidic residues" evidence="1">
    <location>
        <begin position="36"/>
        <end position="56"/>
    </location>
</feature>
<protein>
    <submittedName>
        <fullName evidence="3">Cold sensitive U2 snRNA suppressor 1</fullName>
    </submittedName>
</protein>
<keyword evidence="4" id="KW-1185">Reference proteome</keyword>
<proteinExistence type="predicted"/>
<feature type="region of interest" description="Disordered" evidence="1">
    <location>
        <begin position="345"/>
        <end position="432"/>
    </location>
</feature>
<feature type="region of interest" description="Disordered" evidence="1">
    <location>
        <begin position="1"/>
        <end position="58"/>
    </location>
</feature>
<feature type="compositionally biased region" description="Basic residues" evidence="1">
    <location>
        <begin position="1"/>
        <end position="18"/>
    </location>
</feature>
<dbReference type="InterPro" id="IPR006568">
    <property type="entry name" value="PSP_pro-rich"/>
</dbReference>
<feature type="domain" description="PSP proline-rich" evidence="2">
    <location>
        <begin position="283"/>
        <end position="338"/>
    </location>
</feature>
<dbReference type="InterPro" id="IPR052584">
    <property type="entry name" value="U2_snRNP_Complex_Component"/>
</dbReference>
<feature type="region of interest" description="Disordered" evidence="1">
    <location>
        <begin position="455"/>
        <end position="489"/>
    </location>
</feature>
<reference evidence="3 4" key="1">
    <citation type="submission" date="2024-01" db="EMBL/GenBank/DDBJ databases">
        <authorList>
            <consortium name="Genoscope - CEA"/>
            <person name="William W."/>
        </authorList>
    </citation>
    <scope>NUCLEOTIDE SEQUENCE [LARGE SCALE GENOMIC DNA]</scope>
    <source>
        <strain evidence="3 4">29B2s-10</strain>
    </source>
</reference>
<evidence type="ECO:0000313" key="3">
    <source>
        <dbReference type="EMBL" id="CAK7911777.1"/>
    </source>
</evidence>